<evidence type="ECO:0000256" key="2">
    <source>
        <dbReference type="ARBA" id="ARBA00007613"/>
    </source>
</evidence>
<keyword evidence="5" id="KW-0812">Transmembrane</keyword>
<evidence type="ECO:0000313" key="9">
    <source>
        <dbReference type="Proteomes" id="UP000541352"/>
    </source>
</evidence>
<dbReference type="PANTHER" id="PTHR30026:SF20">
    <property type="entry name" value="OUTER MEMBRANE PROTEIN TOLC"/>
    <property type="match status" value="1"/>
</dbReference>
<evidence type="ECO:0000256" key="7">
    <source>
        <dbReference type="ARBA" id="ARBA00023237"/>
    </source>
</evidence>
<name>A0A7W6ET73_9BACT</name>
<keyword evidence="9" id="KW-1185">Reference proteome</keyword>
<dbReference type="GO" id="GO:0009279">
    <property type="term" value="C:cell outer membrane"/>
    <property type="evidence" value="ECO:0007669"/>
    <property type="project" value="UniProtKB-SubCell"/>
</dbReference>
<dbReference type="Gene3D" id="1.20.1600.10">
    <property type="entry name" value="Outer membrane efflux proteins (OEP)"/>
    <property type="match status" value="1"/>
</dbReference>
<dbReference type="EMBL" id="JACIBY010000017">
    <property type="protein sequence ID" value="MBB3841484.1"/>
    <property type="molecule type" value="Genomic_DNA"/>
</dbReference>
<keyword evidence="3" id="KW-0813">Transport</keyword>
<dbReference type="Proteomes" id="UP000541352">
    <property type="component" value="Unassembled WGS sequence"/>
</dbReference>
<gene>
    <name evidence="8" type="ORF">FHS57_005512</name>
</gene>
<proteinExistence type="inferred from homology"/>
<evidence type="ECO:0000256" key="4">
    <source>
        <dbReference type="ARBA" id="ARBA00022452"/>
    </source>
</evidence>
<dbReference type="GO" id="GO:0015562">
    <property type="term" value="F:efflux transmembrane transporter activity"/>
    <property type="evidence" value="ECO:0007669"/>
    <property type="project" value="InterPro"/>
</dbReference>
<accession>A0A7W6ET73</accession>
<dbReference type="GO" id="GO:0015288">
    <property type="term" value="F:porin activity"/>
    <property type="evidence" value="ECO:0007669"/>
    <property type="project" value="TreeGrafter"/>
</dbReference>
<dbReference type="RefSeq" id="WP_183979183.1">
    <property type="nucleotide sequence ID" value="NZ_JACIBY010000017.1"/>
</dbReference>
<evidence type="ECO:0000256" key="6">
    <source>
        <dbReference type="ARBA" id="ARBA00023136"/>
    </source>
</evidence>
<evidence type="ECO:0000256" key="5">
    <source>
        <dbReference type="ARBA" id="ARBA00022692"/>
    </source>
</evidence>
<evidence type="ECO:0000256" key="3">
    <source>
        <dbReference type="ARBA" id="ARBA00022448"/>
    </source>
</evidence>
<keyword evidence="4" id="KW-1134">Transmembrane beta strand</keyword>
<dbReference type="PANTHER" id="PTHR30026">
    <property type="entry name" value="OUTER MEMBRANE PROTEIN TOLC"/>
    <property type="match status" value="1"/>
</dbReference>
<dbReference type="Pfam" id="PF02321">
    <property type="entry name" value="OEP"/>
    <property type="match status" value="1"/>
</dbReference>
<dbReference type="GO" id="GO:1990281">
    <property type="term" value="C:efflux pump complex"/>
    <property type="evidence" value="ECO:0007669"/>
    <property type="project" value="TreeGrafter"/>
</dbReference>
<dbReference type="InterPro" id="IPR051906">
    <property type="entry name" value="TolC-like"/>
</dbReference>
<dbReference type="InterPro" id="IPR003423">
    <property type="entry name" value="OMP_efflux"/>
</dbReference>
<keyword evidence="6" id="KW-0472">Membrane</keyword>
<dbReference type="SUPFAM" id="SSF56954">
    <property type="entry name" value="Outer membrane efflux proteins (OEP)"/>
    <property type="match status" value="1"/>
</dbReference>
<dbReference type="AlphaFoldDB" id="A0A7W6ET73"/>
<comment type="caution">
    <text evidence="8">The sequence shown here is derived from an EMBL/GenBank/DDBJ whole genome shotgun (WGS) entry which is preliminary data.</text>
</comment>
<comment type="similarity">
    <text evidence="2">Belongs to the outer membrane factor (OMF) (TC 1.B.17) family.</text>
</comment>
<sequence>MKKGISYIRPLSQVFGLVLLVSQGFSGQAQTLSLSQAMEQGVQNYPFLKAKQAEAKSIERRVQLAKTEYLPSIVVQDQYTFSTNNSIHGSFFPNEGTTISTSGGIRPEPVYQPTTGSFVSAVIDWRVVNFGRVKANVEVAQADWKRAQADYENELFQHQIRVIDAYLLLLIQQKLVEVQRTNLDRALTFKRVVDAGVQSGMRAAVDSSLATAEAVRARLSLLESQQRAQVQRLRLSELVGEVQKNLQVDSLGFYRTLPQTTFLSDSLSPKNPVLKLFQTQLSLSVARSNAIKRSGLPFISLVGAAWARGSGVSNAADVSDVADFSFSRGLGYQVSNYLVGVAARWSITNMLRVRQEYKSEQWQIDRFRYLYNEQSLRINRQNQEADTQLTMGLELAKQAPIQLKAAQQAYNQAKARYQSGLTDLPTLFQSFVTLNRAEIDGYVATSNAWRFLLLKAAAEGDLSLFMNQVK</sequence>
<evidence type="ECO:0000256" key="1">
    <source>
        <dbReference type="ARBA" id="ARBA00004442"/>
    </source>
</evidence>
<protein>
    <submittedName>
        <fullName evidence="8">Outer membrane protein TolC</fullName>
    </submittedName>
</protein>
<comment type="subcellular location">
    <subcellularLocation>
        <location evidence="1">Cell outer membrane</location>
    </subcellularLocation>
</comment>
<organism evidence="8 9">
    <name type="scientific">Runella defluvii</name>
    <dbReference type="NCBI Taxonomy" id="370973"/>
    <lineage>
        <taxon>Bacteria</taxon>
        <taxon>Pseudomonadati</taxon>
        <taxon>Bacteroidota</taxon>
        <taxon>Cytophagia</taxon>
        <taxon>Cytophagales</taxon>
        <taxon>Spirosomataceae</taxon>
        <taxon>Runella</taxon>
    </lineage>
</organism>
<keyword evidence="7" id="KW-0998">Cell outer membrane</keyword>
<reference evidence="8 9" key="1">
    <citation type="submission" date="2020-08" db="EMBL/GenBank/DDBJ databases">
        <title>Genomic Encyclopedia of Type Strains, Phase IV (KMG-IV): sequencing the most valuable type-strain genomes for metagenomic binning, comparative biology and taxonomic classification.</title>
        <authorList>
            <person name="Goeker M."/>
        </authorList>
    </citation>
    <scope>NUCLEOTIDE SEQUENCE [LARGE SCALE GENOMIC DNA]</scope>
    <source>
        <strain evidence="8 9">DSM 17976</strain>
    </source>
</reference>
<evidence type="ECO:0000313" key="8">
    <source>
        <dbReference type="EMBL" id="MBB3841484.1"/>
    </source>
</evidence>